<proteinExistence type="predicted"/>
<dbReference type="EMBL" id="PZKL01000045">
    <property type="protein sequence ID" value="PTH79081.1"/>
    <property type="molecule type" value="Genomic_DNA"/>
</dbReference>
<evidence type="ECO:0000256" key="1">
    <source>
        <dbReference type="SAM" id="MobiDB-lite"/>
    </source>
</evidence>
<comment type="caution">
    <text evidence="2">The sequence shown here is derived from an EMBL/GenBank/DDBJ whole genome shotgun (WGS) entry which is preliminary data.</text>
</comment>
<name>A0A2T4MWV8_AERVE</name>
<sequence>MQSAMAPLTKRQLQKPRRSTTGSTVPSCKYSSHASPTRRSPSSMARRKQCIPAQFPFLSCLVTSWLSSKALALLTKRTNL</sequence>
<gene>
    <name evidence="2" type="ORF">DAA48_21830</name>
</gene>
<feature type="compositionally biased region" description="Polar residues" evidence="1">
    <location>
        <begin position="19"/>
        <end position="43"/>
    </location>
</feature>
<organism evidence="2 3">
    <name type="scientific">Aeromonas veronii</name>
    <dbReference type="NCBI Taxonomy" id="654"/>
    <lineage>
        <taxon>Bacteria</taxon>
        <taxon>Pseudomonadati</taxon>
        <taxon>Pseudomonadota</taxon>
        <taxon>Gammaproteobacteria</taxon>
        <taxon>Aeromonadales</taxon>
        <taxon>Aeromonadaceae</taxon>
        <taxon>Aeromonas</taxon>
    </lineage>
</organism>
<feature type="region of interest" description="Disordered" evidence="1">
    <location>
        <begin position="1"/>
        <end position="46"/>
    </location>
</feature>
<evidence type="ECO:0000313" key="2">
    <source>
        <dbReference type="EMBL" id="PTH79081.1"/>
    </source>
</evidence>
<dbReference type="Proteomes" id="UP000241986">
    <property type="component" value="Unassembled WGS sequence"/>
</dbReference>
<accession>A0A2T4MWV8</accession>
<evidence type="ECO:0000313" key="3">
    <source>
        <dbReference type="Proteomes" id="UP000241986"/>
    </source>
</evidence>
<protein>
    <submittedName>
        <fullName evidence="2">Uncharacterized protein</fullName>
    </submittedName>
</protein>
<reference evidence="2 3" key="1">
    <citation type="submission" date="2018-03" db="EMBL/GenBank/DDBJ databases">
        <title>Aeromonas veronii whole genome sequencing and analysis.</title>
        <authorList>
            <person name="Xie H."/>
            <person name="Liu T."/>
            <person name="Wang K."/>
        </authorList>
    </citation>
    <scope>NUCLEOTIDE SEQUENCE [LARGE SCALE GENOMIC DNA]</scope>
    <source>
        <strain evidence="2 3">XH.VA.1</strain>
    </source>
</reference>
<dbReference type="AlphaFoldDB" id="A0A2T4MWV8"/>